<dbReference type="PROSITE" id="PS50850">
    <property type="entry name" value="MFS"/>
    <property type="match status" value="1"/>
</dbReference>
<evidence type="ECO:0000256" key="4">
    <source>
        <dbReference type="ARBA" id="ARBA00022692"/>
    </source>
</evidence>
<evidence type="ECO:0000256" key="9">
    <source>
        <dbReference type="SAM" id="Phobius"/>
    </source>
</evidence>
<feature type="transmembrane region" description="Helical" evidence="9">
    <location>
        <begin position="329"/>
        <end position="354"/>
    </location>
</feature>
<dbReference type="OrthoDB" id="5399138at2759"/>
<dbReference type="InterPro" id="IPR050360">
    <property type="entry name" value="MFS_Sugar_Transporters"/>
</dbReference>
<keyword evidence="4 9" id="KW-0812">Transmembrane</keyword>
<name>A0A9P6IDK6_9PEZI</name>
<dbReference type="GO" id="GO:0016020">
    <property type="term" value="C:membrane"/>
    <property type="evidence" value="ECO:0007669"/>
    <property type="project" value="UniProtKB-SubCell"/>
</dbReference>
<comment type="caution">
    <text evidence="11">The sequence shown here is derived from an EMBL/GenBank/DDBJ whole genome shotgun (WGS) entry which is preliminary data.</text>
</comment>
<comment type="similarity">
    <text evidence="2 7">Belongs to the major facilitator superfamily. Sugar transporter (TC 2.A.1.1) family.</text>
</comment>
<dbReference type="PANTHER" id="PTHR48022">
    <property type="entry name" value="PLASTIDIC GLUCOSE TRANSPORTER 4"/>
    <property type="match status" value="1"/>
</dbReference>
<evidence type="ECO:0000256" key="2">
    <source>
        <dbReference type="ARBA" id="ARBA00010992"/>
    </source>
</evidence>
<dbReference type="EMBL" id="JAATWM020000005">
    <property type="protein sequence ID" value="KAF9880494.1"/>
    <property type="molecule type" value="Genomic_DNA"/>
</dbReference>
<reference evidence="11" key="1">
    <citation type="submission" date="2020-03" db="EMBL/GenBank/DDBJ databases">
        <authorList>
            <person name="He L."/>
        </authorList>
    </citation>
    <scope>NUCLEOTIDE SEQUENCE</scope>
    <source>
        <strain evidence="11">CkLH20</strain>
    </source>
</reference>
<evidence type="ECO:0000313" key="12">
    <source>
        <dbReference type="Proteomes" id="UP000781932"/>
    </source>
</evidence>
<evidence type="ECO:0000259" key="10">
    <source>
        <dbReference type="PROSITE" id="PS50850"/>
    </source>
</evidence>
<sequence>MTTFKHSFGEFSATIHGAVVSTLLVTGMISALLAGMLADQLGRIAMISTGAAVFGLGAAIECGAMHLAMFIAGRAVKGLGTGLFVSTVAVQVCETTPAKTRGFWVAFSQFTITVGLAVGYFLCYGTGRIADSSASWRVPLAVQSILGFGFAATTLLVPPSPRWLIAKGQVDKARLVVSQLGISEEEQQEMLSQKGEASIHSSNLTLIQNLKETFREFRKAFSPEYRSRTAFGCFLMVVQQTAGIDGILYYAPLMFRQAGMASEEATFLASGVSALVIMAVTIPATIFADRWGRRSSFLVGGVGITVIMFLMGSMYAADQVRGDSGAGRWVVIISIYLFAVVFNMTWAICVRAFLVESLPRETRSSGAALGQSANWLANFVVALTTPPFLAASSYGPYFFFGGSTILAVVVAWIWMPETKNQSLEAIEAAYLERKSGNKGEKNRWSISIQTPDMSRRSSVITPGKEHKSWPGAATLKGKA</sequence>
<evidence type="ECO:0000256" key="6">
    <source>
        <dbReference type="ARBA" id="ARBA00023136"/>
    </source>
</evidence>
<evidence type="ECO:0000256" key="3">
    <source>
        <dbReference type="ARBA" id="ARBA00022448"/>
    </source>
</evidence>
<dbReference type="PANTHER" id="PTHR48022:SF2">
    <property type="entry name" value="PLASTIDIC GLUCOSE TRANSPORTER 4"/>
    <property type="match status" value="1"/>
</dbReference>
<feature type="transmembrane region" description="Helical" evidence="9">
    <location>
        <begin position="397"/>
        <end position="415"/>
    </location>
</feature>
<gene>
    <name evidence="11" type="ORF">CkaCkLH20_02448</name>
</gene>
<dbReference type="InterPro" id="IPR005828">
    <property type="entry name" value="MFS_sugar_transport-like"/>
</dbReference>
<feature type="transmembrane region" description="Helical" evidence="9">
    <location>
        <begin position="375"/>
        <end position="391"/>
    </location>
</feature>
<dbReference type="Proteomes" id="UP000781932">
    <property type="component" value="Unassembled WGS sequence"/>
</dbReference>
<reference evidence="11" key="2">
    <citation type="submission" date="2020-11" db="EMBL/GenBank/DDBJ databases">
        <title>Whole genome sequencing of Colletotrichum sp.</title>
        <authorList>
            <person name="Li H."/>
        </authorList>
    </citation>
    <scope>NUCLEOTIDE SEQUENCE</scope>
    <source>
        <strain evidence="11">CkLH20</strain>
    </source>
</reference>
<feature type="compositionally biased region" description="Polar residues" evidence="8">
    <location>
        <begin position="451"/>
        <end position="460"/>
    </location>
</feature>
<feature type="transmembrane region" description="Helical" evidence="9">
    <location>
        <begin position="265"/>
        <end position="288"/>
    </location>
</feature>
<feature type="transmembrane region" description="Helical" evidence="9">
    <location>
        <begin position="102"/>
        <end position="122"/>
    </location>
</feature>
<keyword evidence="5 9" id="KW-1133">Transmembrane helix</keyword>
<dbReference type="NCBIfam" id="TIGR00879">
    <property type="entry name" value="SP"/>
    <property type="match status" value="1"/>
</dbReference>
<dbReference type="Pfam" id="PF00083">
    <property type="entry name" value="Sugar_tr"/>
    <property type="match status" value="1"/>
</dbReference>
<dbReference type="FunFam" id="1.20.1250.20:FF:000134">
    <property type="entry name" value="MFS sugar transporter protein"/>
    <property type="match status" value="1"/>
</dbReference>
<dbReference type="GeneID" id="62158241"/>
<dbReference type="GO" id="GO:0005351">
    <property type="term" value="F:carbohydrate:proton symporter activity"/>
    <property type="evidence" value="ECO:0007669"/>
    <property type="project" value="TreeGrafter"/>
</dbReference>
<feature type="transmembrane region" description="Helical" evidence="9">
    <location>
        <begin position="15"/>
        <end position="34"/>
    </location>
</feature>
<keyword evidence="12" id="KW-1185">Reference proteome</keyword>
<dbReference type="InterPro" id="IPR020846">
    <property type="entry name" value="MFS_dom"/>
</dbReference>
<keyword evidence="11" id="KW-0762">Sugar transport</keyword>
<evidence type="ECO:0000256" key="7">
    <source>
        <dbReference type="RuleBase" id="RU003346"/>
    </source>
</evidence>
<feature type="transmembrane region" description="Helical" evidence="9">
    <location>
        <begin position="297"/>
        <end position="317"/>
    </location>
</feature>
<feature type="transmembrane region" description="Helical" evidence="9">
    <location>
        <begin position="229"/>
        <end position="253"/>
    </location>
</feature>
<accession>A0A9P6IDK6</accession>
<evidence type="ECO:0000256" key="5">
    <source>
        <dbReference type="ARBA" id="ARBA00022989"/>
    </source>
</evidence>
<evidence type="ECO:0000313" key="11">
    <source>
        <dbReference type="EMBL" id="KAF9880494.1"/>
    </source>
</evidence>
<feature type="region of interest" description="Disordered" evidence="8">
    <location>
        <begin position="451"/>
        <end position="479"/>
    </location>
</feature>
<evidence type="ECO:0000256" key="1">
    <source>
        <dbReference type="ARBA" id="ARBA00004141"/>
    </source>
</evidence>
<keyword evidence="3 7" id="KW-0813">Transport</keyword>
<protein>
    <submittedName>
        <fullName evidence="11">MFS sugar transporter</fullName>
    </submittedName>
</protein>
<dbReference type="SUPFAM" id="SSF103473">
    <property type="entry name" value="MFS general substrate transporter"/>
    <property type="match status" value="1"/>
</dbReference>
<dbReference type="RefSeq" id="XP_038749955.1">
    <property type="nucleotide sequence ID" value="XM_038885167.1"/>
</dbReference>
<keyword evidence="6 9" id="KW-0472">Membrane</keyword>
<comment type="subcellular location">
    <subcellularLocation>
        <location evidence="1">Membrane</location>
        <topology evidence="1">Multi-pass membrane protein</topology>
    </subcellularLocation>
</comment>
<feature type="domain" description="Major facilitator superfamily (MFS) profile" evidence="10">
    <location>
        <begin position="1"/>
        <end position="419"/>
    </location>
</feature>
<organism evidence="11 12">
    <name type="scientific">Colletotrichum karsti</name>
    <dbReference type="NCBI Taxonomy" id="1095194"/>
    <lineage>
        <taxon>Eukaryota</taxon>
        <taxon>Fungi</taxon>
        <taxon>Dikarya</taxon>
        <taxon>Ascomycota</taxon>
        <taxon>Pezizomycotina</taxon>
        <taxon>Sordariomycetes</taxon>
        <taxon>Hypocreomycetidae</taxon>
        <taxon>Glomerellales</taxon>
        <taxon>Glomerellaceae</taxon>
        <taxon>Colletotrichum</taxon>
        <taxon>Colletotrichum boninense species complex</taxon>
    </lineage>
</organism>
<dbReference type="AlphaFoldDB" id="A0A9P6IDK6"/>
<dbReference type="InterPro" id="IPR003663">
    <property type="entry name" value="Sugar/inositol_transpt"/>
</dbReference>
<dbReference type="InterPro" id="IPR036259">
    <property type="entry name" value="MFS_trans_sf"/>
</dbReference>
<proteinExistence type="inferred from homology"/>
<dbReference type="Gene3D" id="1.20.1250.20">
    <property type="entry name" value="MFS general substrate transporter like domains"/>
    <property type="match status" value="1"/>
</dbReference>
<evidence type="ECO:0000256" key="8">
    <source>
        <dbReference type="SAM" id="MobiDB-lite"/>
    </source>
</evidence>